<dbReference type="Pfam" id="PF04932">
    <property type="entry name" value="Wzy_C"/>
    <property type="match status" value="1"/>
</dbReference>
<keyword evidence="8" id="KW-1185">Reference proteome</keyword>
<gene>
    <name evidence="7" type="ORF">C3B61_14650</name>
</gene>
<keyword evidence="4 5" id="KW-0472">Membrane</keyword>
<dbReference type="InterPro" id="IPR007016">
    <property type="entry name" value="O-antigen_ligase-rel_domated"/>
</dbReference>
<feature type="transmembrane region" description="Helical" evidence="5">
    <location>
        <begin position="206"/>
        <end position="224"/>
    </location>
</feature>
<dbReference type="RefSeq" id="WP_133160309.1">
    <property type="nucleotide sequence ID" value="NZ_PPXD01000023.1"/>
</dbReference>
<dbReference type="Proteomes" id="UP000237340">
    <property type="component" value="Unassembled WGS sequence"/>
</dbReference>
<comment type="caution">
    <text evidence="7">The sequence shown here is derived from an EMBL/GenBank/DDBJ whole genome shotgun (WGS) entry which is preliminary data.</text>
</comment>
<feature type="transmembrane region" description="Helical" evidence="5">
    <location>
        <begin position="349"/>
        <end position="373"/>
    </location>
</feature>
<dbReference type="GO" id="GO:0016020">
    <property type="term" value="C:membrane"/>
    <property type="evidence" value="ECO:0007669"/>
    <property type="project" value="UniProtKB-SubCell"/>
</dbReference>
<keyword evidence="3 5" id="KW-1133">Transmembrane helix</keyword>
<evidence type="ECO:0000259" key="6">
    <source>
        <dbReference type="Pfam" id="PF04932"/>
    </source>
</evidence>
<evidence type="ECO:0000256" key="4">
    <source>
        <dbReference type="ARBA" id="ARBA00023136"/>
    </source>
</evidence>
<evidence type="ECO:0000256" key="2">
    <source>
        <dbReference type="ARBA" id="ARBA00022692"/>
    </source>
</evidence>
<feature type="transmembrane region" description="Helical" evidence="5">
    <location>
        <begin position="393"/>
        <end position="424"/>
    </location>
</feature>
<name>A0A2S3ZCG1_9MICO</name>
<dbReference type="PANTHER" id="PTHR37422:SF23">
    <property type="entry name" value="TEICHURONIC ACID BIOSYNTHESIS PROTEIN TUAE"/>
    <property type="match status" value="1"/>
</dbReference>
<dbReference type="AlphaFoldDB" id="A0A2S3ZCG1"/>
<protein>
    <recommendedName>
        <fullName evidence="6">O-antigen ligase-related domain-containing protein</fullName>
    </recommendedName>
</protein>
<organism evidence="7 8">
    <name type="scientific">Cryobacterium zongtaii</name>
    <dbReference type="NCBI Taxonomy" id="1259217"/>
    <lineage>
        <taxon>Bacteria</taxon>
        <taxon>Bacillati</taxon>
        <taxon>Actinomycetota</taxon>
        <taxon>Actinomycetes</taxon>
        <taxon>Micrococcales</taxon>
        <taxon>Microbacteriaceae</taxon>
        <taxon>Cryobacterium</taxon>
    </lineage>
</organism>
<dbReference type="InterPro" id="IPR051533">
    <property type="entry name" value="WaaL-like"/>
</dbReference>
<evidence type="ECO:0000256" key="3">
    <source>
        <dbReference type="ARBA" id="ARBA00022989"/>
    </source>
</evidence>
<keyword evidence="2 5" id="KW-0812">Transmembrane</keyword>
<feature type="transmembrane region" description="Helical" evidence="5">
    <location>
        <begin position="83"/>
        <end position="106"/>
    </location>
</feature>
<proteinExistence type="predicted"/>
<feature type="transmembrane region" description="Helical" evidence="5">
    <location>
        <begin position="236"/>
        <end position="263"/>
    </location>
</feature>
<reference evidence="7 8" key="1">
    <citation type="submission" date="2018-01" db="EMBL/GenBank/DDBJ databases">
        <title>Cryobacterium sp. nov., from glaciers in China.</title>
        <authorList>
            <person name="Liu Q."/>
            <person name="Xin Y.-H."/>
        </authorList>
    </citation>
    <scope>NUCLEOTIDE SEQUENCE [LARGE SCALE GENOMIC DNA]</scope>
    <source>
        <strain evidence="7 8">TMN-42</strain>
    </source>
</reference>
<evidence type="ECO:0000313" key="7">
    <source>
        <dbReference type="EMBL" id="POH63433.1"/>
    </source>
</evidence>
<accession>A0A2S3ZCG1</accession>
<feature type="domain" description="O-antigen ligase-related" evidence="6">
    <location>
        <begin position="238"/>
        <end position="365"/>
    </location>
</feature>
<evidence type="ECO:0000313" key="8">
    <source>
        <dbReference type="Proteomes" id="UP000237340"/>
    </source>
</evidence>
<dbReference type="PANTHER" id="PTHR37422">
    <property type="entry name" value="TEICHURONIC ACID BIOSYNTHESIS PROTEIN TUAE"/>
    <property type="match status" value="1"/>
</dbReference>
<comment type="subcellular location">
    <subcellularLocation>
        <location evidence="1">Membrane</location>
        <topology evidence="1">Multi-pass membrane protein</topology>
    </subcellularLocation>
</comment>
<feature type="transmembrane region" description="Helical" evidence="5">
    <location>
        <begin position="25"/>
        <end position="48"/>
    </location>
</feature>
<dbReference type="EMBL" id="PPXD01000023">
    <property type="protein sequence ID" value="POH63433.1"/>
    <property type="molecule type" value="Genomic_DNA"/>
</dbReference>
<evidence type="ECO:0000256" key="5">
    <source>
        <dbReference type="SAM" id="Phobius"/>
    </source>
</evidence>
<feature type="transmembrane region" description="Helical" evidence="5">
    <location>
        <begin position="148"/>
        <end position="170"/>
    </location>
</feature>
<sequence>MSRPAPAATRAAATERGPRRGIDGLTVLTVYVVLLFAVPSGLTITALGSAGRPATLWALGAGLWWCWHQLQRQSPLPPGPRRVSAALFALLAVAGFSYACAMLRGLPTDEVSPADNGLLRLLAWAGILLVGIDGLPSVGELRVLLRRLAWAGGAMATLGILQFLTGNLLLEFWHLVPFTMWEGPTSDALDQRAGFIRASGTAIHPLEYGVVLAMAFPIALALAVENRSAHRLLPWLPVAMITVASLLSVSRSTLIGLAVGLIIMLPTLSRNVRMLIVTVGGALTVAIAVLVPGMIGTIRGLFTGLGSDPSTASRTTSYDIAIDYMSRFPVVGKGFGTFIAKYHIFDNQYLLLAIELGILGVIAFLILVVAGIVSAAQARRTATDSLDRQLAQALVAALVAGSLLMAFFDGFAFSMSAGMLFLVLGLAGGARHLLAAGPPVPGQPMATR</sequence>
<evidence type="ECO:0000256" key="1">
    <source>
        <dbReference type="ARBA" id="ARBA00004141"/>
    </source>
</evidence>
<feature type="transmembrane region" description="Helical" evidence="5">
    <location>
        <begin position="118"/>
        <end position="136"/>
    </location>
</feature>
<feature type="transmembrane region" description="Helical" evidence="5">
    <location>
        <begin position="275"/>
        <end position="295"/>
    </location>
</feature>